<dbReference type="InterPro" id="IPR012338">
    <property type="entry name" value="Beta-lactam/transpept-like"/>
</dbReference>
<dbReference type="InterPro" id="IPR050789">
    <property type="entry name" value="Diverse_Enzym_Activities"/>
</dbReference>
<name>A0ABW2Y357_9ACTN</name>
<dbReference type="RefSeq" id="WP_131758825.1">
    <property type="nucleotide sequence ID" value="NZ_CAACUY010000060.1"/>
</dbReference>
<proteinExistence type="predicted"/>
<dbReference type="EMBL" id="JBHTGP010000027">
    <property type="protein sequence ID" value="MFD0691290.1"/>
    <property type="molecule type" value="Genomic_DNA"/>
</dbReference>
<dbReference type="Pfam" id="PF00144">
    <property type="entry name" value="Beta-lactamase"/>
    <property type="match status" value="1"/>
</dbReference>
<organism evidence="2 3">
    <name type="scientific">Actinomadura fibrosa</name>
    <dbReference type="NCBI Taxonomy" id="111802"/>
    <lineage>
        <taxon>Bacteria</taxon>
        <taxon>Bacillati</taxon>
        <taxon>Actinomycetota</taxon>
        <taxon>Actinomycetes</taxon>
        <taxon>Streptosporangiales</taxon>
        <taxon>Thermomonosporaceae</taxon>
        <taxon>Actinomadura</taxon>
    </lineage>
</organism>
<dbReference type="GO" id="GO:0016787">
    <property type="term" value="F:hydrolase activity"/>
    <property type="evidence" value="ECO:0007669"/>
    <property type="project" value="UniProtKB-KW"/>
</dbReference>
<dbReference type="EC" id="3.-.-.-" evidence="2"/>
<sequence>MTFAKARLDQMRDILRGHIERDAAPGAVTLLARHGEVHVDALGATALGGDAPMRPDTVFRITSMTKPVTAAAALMLVEECRLRLDDPVDPLLPELSGRRVLRRFDGPLDDTVPAARPLTLRDLLDYRSGLGFALDGSTFGTPFDDAVREMDLMGFGPPRPDAPHTTDEWLRAVGTLPLLFQPGERWLYNTGSTILGILIERASGQPLETFLRERLFGPLGMKDTGFHVPATDVHRLADAYLWDENGALAHHDAPGGRWSRPPALPDGAAGLASTAGDYYAFARMLADGGVHDGERLLSRRTVELMTTDQLASGQHAAALGRNRGWGLGVSVVLHRDDLHATPGRYGWDGGFGTSWANDPAEDLVAILLTQTPMPPGAAPIYTDFWTSVYRALD</sequence>
<dbReference type="Gene3D" id="3.40.710.10">
    <property type="entry name" value="DD-peptidase/beta-lactamase superfamily"/>
    <property type="match status" value="1"/>
</dbReference>
<evidence type="ECO:0000259" key="1">
    <source>
        <dbReference type="Pfam" id="PF00144"/>
    </source>
</evidence>
<gene>
    <name evidence="2" type="ORF">ACFQZM_42850</name>
</gene>
<feature type="domain" description="Beta-lactamase-related" evidence="1">
    <location>
        <begin position="13"/>
        <end position="376"/>
    </location>
</feature>
<reference evidence="3" key="1">
    <citation type="journal article" date="2019" name="Int. J. Syst. Evol. Microbiol.">
        <title>The Global Catalogue of Microorganisms (GCM) 10K type strain sequencing project: providing services to taxonomists for standard genome sequencing and annotation.</title>
        <authorList>
            <consortium name="The Broad Institute Genomics Platform"/>
            <consortium name="The Broad Institute Genome Sequencing Center for Infectious Disease"/>
            <person name="Wu L."/>
            <person name="Ma J."/>
        </authorList>
    </citation>
    <scope>NUCLEOTIDE SEQUENCE [LARGE SCALE GENOMIC DNA]</scope>
    <source>
        <strain evidence="3">JCM 9371</strain>
    </source>
</reference>
<comment type="caution">
    <text evidence="2">The sequence shown here is derived from an EMBL/GenBank/DDBJ whole genome shotgun (WGS) entry which is preliminary data.</text>
</comment>
<dbReference type="PANTHER" id="PTHR43283">
    <property type="entry name" value="BETA-LACTAMASE-RELATED"/>
    <property type="match status" value="1"/>
</dbReference>
<evidence type="ECO:0000313" key="3">
    <source>
        <dbReference type="Proteomes" id="UP001597063"/>
    </source>
</evidence>
<dbReference type="PANTHER" id="PTHR43283:SF3">
    <property type="entry name" value="BETA-LACTAMASE FAMILY PROTEIN (AFU_ORTHOLOGUE AFUA_5G07500)"/>
    <property type="match status" value="1"/>
</dbReference>
<dbReference type="SUPFAM" id="SSF56601">
    <property type="entry name" value="beta-lactamase/transpeptidase-like"/>
    <property type="match status" value="1"/>
</dbReference>
<protein>
    <submittedName>
        <fullName evidence="2">Serine hydrolase domain-containing protein</fullName>
        <ecNumber evidence="2">3.-.-.-</ecNumber>
    </submittedName>
</protein>
<evidence type="ECO:0000313" key="2">
    <source>
        <dbReference type="EMBL" id="MFD0691290.1"/>
    </source>
</evidence>
<accession>A0ABW2Y357</accession>
<dbReference type="Proteomes" id="UP001597063">
    <property type="component" value="Unassembled WGS sequence"/>
</dbReference>
<dbReference type="InterPro" id="IPR001466">
    <property type="entry name" value="Beta-lactam-related"/>
</dbReference>
<keyword evidence="2" id="KW-0378">Hydrolase</keyword>
<keyword evidence="3" id="KW-1185">Reference proteome</keyword>